<dbReference type="SUPFAM" id="SSF55781">
    <property type="entry name" value="GAF domain-like"/>
    <property type="match status" value="1"/>
</dbReference>
<evidence type="ECO:0000259" key="5">
    <source>
        <dbReference type="PROSITE" id="PS50887"/>
    </source>
</evidence>
<dbReference type="PANTHER" id="PTHR45138">
    <property type="entry name" value="REGULATORY COMPONENTS OF SENSORY TRANSDUCTION SYSTEM"/>
    <property type="match status" value="1"/>
</dbReference>
<dbReference type="Pfam" id="PF01590">
    <property type="entry name" value="GAF"/>
    <property type="match status" value="1"/>
</dbReference>
<feature type="domain" description="PAS" evidence="4">
    <location>
        <begin position="14"/>
        <end position="58"/>
    </location>
</feature>
<dbReference type="InterPro" id="IPR003018">
    <property type="entry name" value="GAF"/>
</dbReference>
<dbReference type="InterPro" id="IPR029016">
    <property type="entry name" value="GAF-like_dom_sf"/>
</dbReference>
<dbReference type="Gene3D" id="3.30.450.20">
    <property type="entry name" value="PAS domain"/>
    <property type="match status" value="1"/>
</dbReference>
<reference evidence="6 7" key="1">
    <citation type="submission" date="2013-09" db="EMBL/GenBank/DDBJ databases">
        <title>Whole genome shotgun sequence of Vibrio proteolyticus NBRC 13287.</title>
        <authorList>
            <person name="Isaki S."/>
            <person name="Hosoyama A."/>
            <person name="Numata M."/>
            <person name="Hashimoto M."/>
            <person name="Hosoyama Y."/>
            <person name="Tsuchikane K."/>
            <person name="Noguchi M."/>
            <person name="Hirakata S."/>
            <person name="Ichikawa N."/>
            <person name="Ohji S."/>
            <person name="Yamazoe A."/>
            <person name="Fujita N."/>
        </authorList>
    </citation>
    <scope>NUCLEOTIDE SEQUENCE [LARGE SCALE GENOMIC DNA]</scope>
    <source>
        <strain evidence="6 7">NBRC 13287</strain>
    </source>
</reference>
<dbReference type="PROSITE" id="PS50887">
    <property type="entry name" value="GGDEF"/>
    <property type="match status" value="1"/>
</dbReference>
<dbReference type="AlphaFoldDB" id="U2ZCP8"/>
<evidence type="ECO:0000259" key="4">
    <source>
        <dbReference type="PROSITE" id="PS50112"/>
    </source>
</evidence>
<dbReference type="eggNOG" id="COG2203">
    <property type="taxonomic scope" value="Bacteria"/>
</dbReference>
<dbReference type="SUPFAM" id="SSF55073">
    <property type="entry name" value="Nucleotide cyclase"/>
    <property type="match status" value="1"/>
</dbReference>
<dbReference type="Pfam" id="PF00989">
    <property type="entry name" value="PAS"/>
    <property type="match status" value="1"/>
</dbReference>
<feature type="domain" description="GGDEF" evidence="5">
    <location>
        <begin position="336"/>
        <end position="466"/>
    </location>
</feature>
<dbReference type="SMART" id="SM00065">
    <property type="entry name" value="GAF"/>
    <property type="match status" value="1"/>
</dbReference>
<dbReference type="PANTHER" id="PTHR45138:SF9">
    <property type="entry name" value="DIGUANYLATE CYCLASE DGCM-RELATED"/>
    <property type="match status" value="1"/>
</dbReference>
<comment type="catalytic activity">
    <reaction evidence="3">
        <text>2 GTP = 3',3'-c-di-GMP + 2 diphosphate</text>
        <dbReference type="Rhea" id="RHEA:24898"/>
        <dbReference type="ChEBI" id="CHEBI:33019"/>
        <dbReference type="ChEBI" id="CHEBI:37565"/>
        <dbReference type="ChEBI" id="CHEBI:58805"/>
        <dbReference type="EC" id="2.7.7.65"/>
    </reaction>
</comment>
<dbReference type="Proteomes" id="UP000016570">
    <property type="component" value="Unassembled WGS sequence"/>
</dbReference>
<dbReference type="GO" id="GO:0006355">
    <property type="term" value="P:regulation of DNA-templated transcription"/>
    <property type="evidence" value="ECO:0007669"/>
    <property type="project" value="InterPro"/>
</dbReference>
<dbReference type="Pfam" id="PF00990">
    <property type="entry name" value="GGDEF"/>
    <property type="match status" value="1"/>
</dbReference>
<dbReference type="EMBL" id="BATJ01000001">
    <property type="protein sequence ID" value="GAD65491.1"/>
    <property type="molecule type" value="Genomic_DNA"/>
</dbReference>
<dbReference type="NCBIfam" id="TIGR00254">
    <property type="entry name" value="GGDEF"/>
    <property type="match status" value="1"/>
</dbReference>
<protein>
    <recommendedName>
        <fullName evidence="2">diguanylate cyclase</fullName>
        <ecNumber evidence="2">2.7.7.65</ecNumber>
    </recommendedName>
</protein>
<dbReference type="EC" id="2.7.7.65" evidence="2"/>
<dbReference type="Gene3D" id="3.30.450.40">
    <property type="match status" value="1"/>
</dbReference>
<evidence type="ECO:0000256" key="2">
    <source>
        <dbReference type="ARBA" id="ARBA00012528"/>
    </source>
</evidence>
<dbReference type="InterPro" id="IPR050469">
    <property type="entry name" value="Diguanylate_Cyclase"/>
</dbReference>
<dbReference type="NCBIfam" id="TIGR00229">
    <property type="entry name" value="sensory_box"/>
    <property type="match status" value="1"/>
</dbReference>
<comment type="cofactor">
    <cofactor evidence="1">
        <name>Mg(2+)</name>
        <dbReference type="ChEBI" id="CHEBI:18420"/>
    </cofactor>
</comment>
<dbReference type="PROSITE" id="PS50112">
    <property type="entry name" value="PAS"/>
    <property type="match status" value="1"/>
</dbReference>
<sequence length="466" mass="52356">MKPLNLQNVDTELDSHVLSQVFEHIDTAVIIATLQREIVCINSAAKKLFGFQEGEVIGASTRILYATDDEYETLGLSRYNVEAECISDSYIADYKTKGGRIFQGQTSGGVIKNFSGENLFYIAMIKDESSRLSAEETLNKLHEITSSRQLSFEQRVDEILKLGTEHFGLPIGIFSKIDGNDYIVQRAVHPDDALETGMTFELDATYCSHVYNADDVQGFHHVSDSEVATHPCFKNFGLEAYLGAPIFVDEKRYGTLNFSSPEPTRPFIRQDIELIRLFAEWVGHEVARNNDLLALENAHVQMESMANTDALTGLANRGCMERILLEQIRIAQNQRTEAVVALLDLDHFKAINDSYGHRTGDEALREFALLASKLCRKEDFCARWGGEEFLIILPRTGLEGGRSLLARLQRELRDVSVTHEDSEVNFTVSVGATVIRQQDSPNELLTRADELLYKAKHKGRNRIETG</sequence>
<dbReference type="SMART" id="SM00267">
    <property type="entry name" value="GGDEF"/>
    <property type="match status" value="1"/>
</dbReference>
<comment type="caution">
    <text evidence="6">The sequence shown here is derived from an EMBL/GenBank/DDBJ whole genome shotgun (WGS) entry which is preliminary data.</text>
</comment>
<dbReference type="GO" id="GO:0052621">
    <property type="term" value="F:diguanylate cyclase activity"/>
    <property type="evidence" value="ECO:0007669"/>
    <property type="project" value="UniProtKB-EC"/>
</dbReference>
<dbReference type="InterPro" id="IPR013767">
    <property type="entry name" value="PAS_fold"/>
</dbReference>
<evidence type="ECO:0000256" key="1">
    <source>
        <dbReference type="ARBA" id="ARBA00001946"/>
    </source>
</evidence>
<dbReference type="eggNOG" id="COG3706">
    <property type="taxonomic scope" value="Bacteria"/>
</dbReference>
<evidence type="ECO:0000313" key="7">
    <source>
        <dbReference type="Proteomes" id="UP000016570"/>
    </source>
</evidence>
<evidence type="ECO:0000313" key="6">
    <source>
        <dbReference type="EMBL" id="GAD65491.1"/>
    </source>
</evidence>
<evidence type="ECO:0000256" key="3">
    <source>
        <dbReference type="ARBA" id="ARBA00034247"/>
    </source>
</evidence>
<dbReference type="InterPro" id="IPR035965">
    <property type="entry name" value="PAS-like_dom_sf"/>
</dbReference>
<dbReference type="STRING" id="1219065.VPR01S_01_02640"/>
<accession>U2ZCP8</accession>
<dbReference type="FunFam" id="3.30.70.270:FF:000001">
    <property type="entry name" value="Diguanylate cyclase domain protein"/>
    <property type="match status" value="1"/>
</dbReference>
<name>U2ZCP8_VIBPR</name>
<dbReference type="CDD" id="cd01949">
    <property type="entry name" value="GGDEF"/>
    <property type="match status" value="1"/>
</dbReference>
<dbReference type="InterPro" id="IPR000160">
    <property type="entry name" value="GGDEF_dom"/>
</dbReference>
<proteinExistence type="predicted"/>
<dbReference type="SUPFAM" id="SSF55785">
    <property type="entry name" value="PYP-like sensor domain (PAS domain)"/>
    <property type="match status" value="1"/>
</dbReference>
<dbReference type="CDD" id="cd00130">
    <property type="entry name" value="PAS"/>
    <property type="match status" value="1"/>
</dbReference>
<dbReference type="InterPro" id="IPR043128">
    <property type="entry name" value="Rev_trsase/Diguanyl_cyclase"/>
</dbReference>
<dbReference type="RefSeq" id="WP_021703483.1">
    <property type="nucleotide sequence ID" value="NZ_BATJ01000001.1"/>
</dbReference>
<dbReference type="Gene3D" id="3.30.70.270">
    <property type="match status" value="1"/>
</dbReference>
<gene>
    <name evidence="6" type="ORF">VPR01S_01_02640</name>
</gene>
<dbReference type="InterPro" id="IPR029787">
    <property type="entry name" value="Nucleotide_cyclase"/>
</dbReference>
<dbReference type="SMART" id="SM00091">
    <property type="entry name" value="PAS"/>
    <property type="match status" value="1"/>
</dbReference>
<keyword evidence="7" id="KW-1185">Reference proteome</keyword>
<dbReference type="InterPro" id="IPR000014">
    <property type="entry name" value="PAS"/>
</dbReference>
<organism evidence="6 7">
    <name type="scientific">Vibrio proteolyticus NBRC 13287</name>
    <dbReference type="NCBI Taxonomy" id="1219065"/>
    <lineage>
        <taxon>Bacteria</taxon>
        <taxon>Pseudomonadati</taxon>
        <taxon>Pseudomonadota</taxon>
        <taxon>Gammaproteobacteria</taxon>
        <taxon>Vibrionales</taxon>
        <taxon>Vibrionaceae</taxon>
        <taxon>Vibrio</taxon>
    </lineage>
</organism>